<accession>A0A2H1C3C2</accession>
<dbReference type="EMBL" id="JXXN02003109">
    <property type="protein sequence ID" value="THD21954.1"/>
    <property type="molecule type" value="Genomic_DNA"/>
</dbReference>
<dbReference type="AlphaFoldDB" id="A0A2H1C3C2"/>
<reference evidence="1" key="1">
    <citation type="submission" date="2019-03" db="EMBL/GenBank/DDBJ databases">
        <title>Improved annotation for the trematode Fasciola hepatica.</title>
        <authorList>
            <person name="Choi Y.-J."/>
            <person name="Martin J."/>
            <person name="Mitreva M."/>
        </authorList>
    </citation>
    <scope>NUCLEOTIDE SEQUENCE [LARGE SCALE GENOMIC DNA]</scope>
</reference>
<sequence length="84" mass="9621">MKGALSLFFVVVACVFLTEAKPGRVKCSVKCWEKLPECKQRCSRINMPTRLCYRDCQDQVVACIRDDCGVSEHVDSFEEHAKYD</sequence>
<proteinExistence type="predicted"/>
<gene>
    <name evidence="1" type="ORF">D915_007429</name>
</gene>
<organism evidence="1 2">
    <name type="scientific">Fasciola hepatica</name>
    <name type="common">Liver fluke</name>
    <dbReference type="NCBI Taxonomy" id="6192"/>
    <lineage>
        <taxon>Eukaryota</taxon>
        <taxon>Metazoa</taxon>
        <taxon>Spiralia</taxon>
        <taxon>Lophotrochozoa</taxon>
        <taxon>Platyhelminthes</taxon>
        <taxon>Trematoda</taxon>
        <taxon>Digenea</taxon>
        <taxon>Plagiorchiida</taxon>
        <taxon>Echinostomata</taxon>
        <taxon>Echinostomatoidea</taxon>
        <taxon>Fasciolidae</taxon>
        <taxon>Fasciola</taxon>
    </lineage>
</organism>
<keyword evidence="2" id="KW-1185">Reference proteome</keyword>
<dbReference type="Proteomes" id="UP000230066">
    <property type="component" value="Unassembled WGS sequence"/>
</dbReference>
<comment type="caution">
    <text evidence="1">The sequence shown here is derived from an EMBL/GenBank/DDBJ whole genome shotgun (WGS) entry which is preliminary data.</text>
</comment>
<evidence type="ECO:0000313" key="1">
    <source>
        <dbReference type="EMBL" id="THD21954.1"/>
    </source>
</evidence>
<evidence type="ECO:0000313" key="2">
    <source>
        <dbReference type="Proteomes" id="UP000230066"/>
    </source>
</evidence>
<name>A0A2H1C3C2_FASHE</name>
<protein>
    <submittedName>
        <fullName evidence="1">Uncharacterized protein</fullName>
    </submittedName>
</protein>